<dbReference type="InterPro" id="IPR036640">
    <property type="entry name" value="ABC1_TM_sf"/>
</dbReference>
<feature type="domain" description="ABC transmembrane type-1" evidence="13">
    <location>
        <begin position="313"/>
        <end position="594"/>
    </location>
</feature>
<reference evidence="14 16" key="2">
    <citation type="submission" date="2018-11" db="EMBL/GenBank/DDBJ databases">
        <authorList>
            <consortium name="Pathogen Informatics"/>
        </authorList>
    </citation>
    <scope>NUCLEOTIDE SEQUENCE [LARGE SCALE GENOMIC DNA]</scope>
</reference>
<keyword evidence="8" id="KW-0067">ATP-binding</keyword>
<feature type="transmembrane region" description="Helical" evidence="11">
    <location>
        <begin position="78"/>
        <end position="98"/>
    </location>
</feature>
<evidence type="ECO:0000313" key="17">
    <source>
        <dbReference type="WBParaSite" id="DME_0000806901-mRNA-1"/>
    </source>
</evidence>
<keyword evidence="5 11" id="KW-0812">Transmembrane</keyword>
<evidence type="ECO:0000256" key="10">
    <source>
        <dbReference type="ARBA" id="ARBA00023136"/>
    </source>
</evidence>
<feature type="transmembrane region" description="Helical" evidence="11">
    <location>
        <begin position="1333"/>
        <end position="1354"/>
    </location>
</feature>
<feature type="transmembrane region" description="Helical" evidence="11">
    <location>
        <begin position="119"/>
        <end position="136"/>
    </location>
</feature>
<keyword evidence="4" id="KW-0926">Vacuole</keyword>
<evidence type="ECO:0000259" key="12">
    <source>
        <dbReference type="PROSITE" id="PS50893"/>
    </source>
</evidence>
<evidence type="ECO:0000256" key="9">
    <source>
        <dbReference type="ARBA" id="ARBA00022989"/>
    </source>
</evidence>
<evidence type="ECO:0000256" key="6">
    <source>
        <dbReference type="ARBA" id="ARBA00022737"/>
    </source>
</evidence>
<dbReference type="SUPFAM" id="SSF90123">
    <property type="entry name" value="ABC transporter transmembrane region"/>
    <property type="match status" value="3"/>
</dbReference>
<dbReference type="Gene3D" id="3.40.50.300">
    <property type="entry name" value="P-loop containing nucleotide triphosphate hydrolases"/>
    <property type="match status" value="2"/>
</dbReference>
<evidence type="ECO:0000256" key="3">
    <source>
        <dbReference type="ARBA" id="ARBA00022448"/>
    </source>
</evidence>
<keyword evidence="9 11" id="KW-1133">Transmembrane helix</keyword>
<dbReference type="InterPro" id="IPR003593">
    <property type="entry name" value="AAA+_ATPase"/>
</dbReference>
<feature type="transmembrane region" description="Helical" evidence="11">
    <location>
        <begin position="1189"/>
        <end position="1211"/>
    </location>
</feature>
<feature type="transmembrane region" description="Helical" evidence="11">
    <location>
        <begin position="422"/>
        <end position="443"/>
    </location>
</feature>
<evidence type="ECO:0000313" key="16">
    <source>
        <dbReference type="Proteomes" id="UP000274756"/>
    </source>
</evidence>
<feature type="transmembrane region" description="Helical" evidence="11">
    <location>
        <begin position="345"/>
        <end position="366"/>
    </location>
</feature>
<dbReference type="EMBL" id="UYYG01000049">
    <property type="protein sequence ID" value="VDN52221.1"/>
    <property type="molecule type" value="Genomic_DNA"/>
</dbReference>
<dbReference type="SUPFAM" id="SSF52540">
    <property type="entry name" value="P-loop containing nucleoside triphosphate hydrolases"/>
    <property type="match status" value="2"/>
</dbReference>
<dbReference type="Proteomes" id="UP000038040">
    <property type="component" value="Unplaced"/>
</dbReference>
<evidence type="ECO:0000256" key="7">
    <source>
        <dbReference type="ARBA" id="ARBA00022741"/>
    </source>
</evidence>
<evidence type="ECO:0000256" key="5">
    <source>
        <dbReference type="ARBA" id="ARBA00022692"/>
    </source>
</evidence>
<dbReference type="FunFam" id="1.20.1560.10:FF:000020">
    <property type="entry name" value="ABC metal ion transporter"/>
    <property type="match status" value="1"/>
</dbReference>
<dbReference type="CDD" id="cd03244">
    <property type="entry name" value="ABCC_MRP_domain2"/>
    <property type="match status" value="1"/>
</dbReference>
<dbReference type="InterPro" id="IPR003439">
    <property type="entry name" value="ABC_transporter-like_ATP-bd"/>
</dbReference>
<protein>
    <submittedName>
        <fullName evidence="17">ABC transmembrane type-1 domain-containing protein</fullName>
    </submittedName>
</protein>
<dbReference type="PROSITE" id="PS50893">
    <property type="entry name" value="ABC_TRANSPORTER_2"/>
    <property type="match status" value="2"/>
</dbReference>
<reference evidence="17" key="1">
    <citation type="submission" date="2016-04" db="UniProtKB">
        <authorList>
            <consortium name="WormBaseParasite"/>
        </authorList>
    </citation>
    <scope>IDENTIFICATION</scope>
</reference>
<dbReference type="CDD" id="cd03250">
    <property type="entry name" value="ABCC_MRP_domain1"/>
    <property type="match status" value="1"/>
</dbReference>
<evidence type="ECO:0000313" key="15">
    <source>
        <dbReference type="Proteomes" id="UP000038040"/>
    </source>
</evidence>
<dbReference type="STRING" id="318479.A0A158Q5S1"/>
<feature type="domain" description="ABC transporter" evidence="12">
    <location>
        <begin position="686"/>
        <end position="909"/>
    </location>
</feature>
<proteinExistence type="inferred from homology"/>
<sequence length="1638" mass="185939">MLNGSSGSSSFDKRKMLMLLAKSLANISFIPPEKHRFFFYFNAQYCIFKPFIFYFQIFEYSISNNSTAVQLSECFHNLILFVPFIFLLIAFPIVLYDLKKSENASISFMSPVTLRIVRNLRTNMVAFSLAVLLMIGCRNRGITASGVLFNFWLLMVFCGLFEFKQQLFIFIDSDQHYSAIEFSIHLIVYISKCTGFISSCFAEKSFYFGREVRILLIQISASPELFCSFLNKVSFHWFTKLAITGYKRPLEISDLWDLNDQDLSDNVASDFNKHWMPSFQGFLNLPCPAGKTNDMPSVVWALFKTYRFTLLSAFILKFIFDLLLFTAPQLLSLFISFIQDRSQPLWMGIALSLLMFVVALVQSLTLQQYFHLTFTLGMNVRAALISAVYKKALSLSNAARKNHTIGEIVNLMTVDIQRFQDICNYIMLFWSSPFQMVLSLFFLWRLLGISVLVGVAVLFSTVPINSFLSVRMMRCQAVQMKYKDQRLKFMSEILNGIKVLKFYAWEENIEAMIEKLREREIRVLRKAAFYNTATTLTWACAPFLVAVLTFGLYVNIDPENNVLTPQVTFVGLSLFNLLRFPLATFAMVFSQTVQSLVSNSRIKSFLTDEEIPALITEDDRSGFFDICNISCKINMRWIISIRWKDMEEEKEFDFLSEKWHGSIYFFYYSKYYISQSIFSIILENSVIIQNGNFSWNGEIILKNLNLTVKKGQLIAIIGKVGCGKTSLLSAILGQMKKHDGEVHVRGTVAYVPQQAWILNMSLKDNILFKQSFSSQFYFSVLKSCALLTDLETLPAGDHTEIGEKGINLSGGQKQRVSLARAVYADKDIVLLDDPLSAVDMHVGKHIFNHVLSSHTGLLREKTRILVTNGLHYLKYCDQIIIMNDGYISETGTYDELTKSGRFGEFIEEYFSEMKDEGVSEIQVEELKEVLNAVDKADIGIRERLESTLSITSHQNILTAGPKRSIQLSNAPDFLKNENEIVKSENNNISKRRMEAVPLLDDKNFIAVRTNEKSKLIDKETVEVGKVKWTIYLSYIKAVGYFITCLFFSIYIFSSVLGVLANLWLADWSDHAKAKNITSVNNADDTNWRLGVYASLGMSQVIAVCVASITLAMGMVYAGRSLHSGILHNVLNSPMSFFDVTPAGRILNRFGKVTYSFFNLQDIEVIDTNFCFAVRSFFNTVLEVTMTMVVISYSIPSFLAIFPVLAFIYFNVLDMDTLDSRLPSSLMTTIGAIIQGIHMIIIPIIITPWIAIVLAAICIIYLYLMRFYVATSRQLKRLESATRSPIYSHFQESIQGTTSIHAYQCVDHFVRESQQKIDDNLVIYYHSIVANRWLAVRLELIGNLIVFFSALFAVLSRHGESEIVTAGLAGLSLTYALNITQTLNWAVRMTSELETNIVSVERIKEYSENPVEGSDNEDCFPKPPQNWPSKGEIRIENLELRYRSNLECVLKNISLNIKASEKVGIVGRTGAGKSSLTLALFRIVEPCSGRILIDGRDIAQMPLKSLRSRITIVPQDPVIFSGTLRMNLDPLDAFGDAAIWRAIKLAHLEPLISSLSGKLDYQLSEGGENFSVGQRQLLCLARALLRQTKILVLDEAAASIDFETDALIQRTIREQFIDCTILTIAHRLNTVIDSDRYIL</sequence>
<dbReference type="InterPro" id="IPR017871">
    <property type="entry name" value="ABC_transporter-like_CS"/>
</dbReference>
<dbReference type="GO" id="GO:0140359">
    <property type="term" value="F:ABC-type transporter activity"/>
    <property type="evidence" value="ECO:0007669"/>
    <property type="project" value="InterPro"/>
</dbReference>
<dbReference type="FunFam" id="1.20.1560.10:FF:000010">
    <property type="entry name" value="Multidrug resistance-associated ABC transporter"/>
    <property type="match status" value="1"/>
</dbReference>
<keyword evidence="3" id="KW-0813">Transport</keyword>
<dbReference type="Pfam" id="PF00005">
    <property type="entry name" value="ABC_tran"/>
    <property type="match status" value="2"/>
</dbReference>
<dbReference type="Gene3D" id="1.20.1560.10">
    <property type="entry name" value="ABC transporter type 1, transmembrane domain"/>
    <property type="match status" value="3"/>
</dbReference>
<dbReference type="GO" id="GO:0016887">
    <property type="term" value="F:ATP hydrolysis activity"/>
    <property type="evidence" value="ECO:0007669"/>
    <property type="project" value="InterPro"/>
</dbReference>
<dbReference type="WBParaSite" id="DME_0000806901-mRNA-1">
    <property type="protein sequence ID" value="DME_0000806901-mRNA-1"/>
    <property type="gene ID" value="DME_0000806901"/>
</dbReference>
<feature type="transmembrane region" description="Helical" evidence="11">
    <location>
        <begin position="1231"/>
        <end position="1263"/>
    </location>
</feature>
<dbReference type="InterPro" id="IPR011527">
    <property type="entry name" value="ABC1_TM_dom"/>
</dbReference>
<evidence type="ECO:0000256" key="4">
    <source>
        <dbReference type="ARBA" id="ARBA00022554"/>
    </source>
</evidence>
<feature type="domain" description="ABC transporter" evidence="12">
    <location>
        <begin position="1432"/>
        <end position="1638"/>
    </location>
</feature>
<dbReference type="GO" id="GO:0000323">
    <property type="term" value="C:lytic vacuole"/>
    <property type="evidence" value="ECO:0007669"/>
    <property type="project" value="UniProtKB-ARBA"/>
</dbReference>
<feature type="transmembrane region" description="Helical" evidence="11">
    <location>
        <begin position="314"/>
        <end position="339"/>
    </location>
</feature>
<dbReference type="PANTHER" id="PTHR24223">
    <property type="entry name" value="ATP-BINDING CASSETTE SUB-FAMILY C"/>
    <property type="match status" value="1"/>
</dbReference>
<keyword evidence="7" id="KW-0547">Nucleotide-binding</keyword>
<dbReference type="Proteomes" id="UP000274756">
    <property type="component" value="Unassembled WGS sequence"/>
</dbReference>
<evidence type="ECO:0000256" key="1">
    <source>
        <dbReference type="ARBA" id="ARBA00004128"/>
    </source>
</evidence>
<comment type="subcellular location">
    <subcellularLocation>
        <location evidence="1">Vacuole membrane</location>
        <topology evidence="1">Multi-pass membrane protein</topology>
    </subcellularLocation>
</comment>
<keyword evidence="6" id="KW-0677">Repeat</keyword>
<feature type="transmembrane region" description="Helical" evidence="11">
    <location>
        <begin position="1037"/>
        <end position="1064"/>
    </location>
</feature>
<comment type="similarity">
    <text evidence="2">Belongs to the ABC transporter superfamily. ABCC family. Conjugate transporter (TC 3.A.1.208) subfamily.</text>
</comment>
<feature type="transmembrane region" description="Helical" evidence="11">
    <location>
        <begin position="527"/>
        <end position="554"/>
    </location>
</feature>
<dbReference type="SMART" id="SM00382">
    <property type="entry name" value="AAA"/>
    <property type="match status" value="2"/>
</dbReference>
<evidence type="ECO:0000256" key="2">
    <source>
        <dbReference type="ARBA" id="ARBA00009726"/>
    </source>
</evidence>
<evidence type="ECO:0000259" key="13">
    <source>
        <dbReference type="PROSITE" id="PS50929"/>
    </source>
</evidence>
<dbReference type="InterPro" id="IPR050173">
    <property type="entry name" value="ABC_transporter_C-like"/>
</dbReference>
<evidence type="ECO:0000313" key="14">
    <source>
        <dbReference type="EMBL" id="VDN52221.1"/>
    </source>
</evidence>
<dbReference type="CDD" id="cd18595">
    <property type="entry name" value="ABC_6TM_MRP1_2_3_6_D1_like"/>
    <property type="match status" value="1"/>
</dbReference>
<dbReference type="CDD" id="cd18603">
    <property type="entry name" value="ABC_6TM_MRP1_2_3_6_D2_like"/>
    <property type="match status" value="1"/>
</dbReference>
<feature type="transmembrane region" description="Helical" evidence="11">
    <location>
        <begin position="142"/>
        <end position="161"/>
    </location>
</feature>
<dbReference type="OrthoDB" id="6500128at2759"/>
<feature type="domain" description="ABC transmembrane type-1" evidence="13">
    <location>
        <begin position="1051"/>
        <end position="1394"/>
    </location>
</feature>
<dbReference type="PANTHER" id="PTHR24223:SF443">
    <property type="entry name" value="MULTIDRUG-RESISTANCE LIKE PROTEIN 1, ISOFORM I"/>
    <property type="match status" value="1"/>
</dbReference>
<evidence type="ECO:0000256" key="11">
    <source>
        <dbReference type="SAM" id="Phobius"/>
    </source>
</evidence>
<dbReference type="GO" id="GO:0005774">
    <property type="term" value="C:vacuolar membrane"/>
    <property type="evidence" value="ECO:0007669"/>
    <property type="project" value="UniProtKB-SubCell"/>
</dbReference>
<keyword evidence="16" id="KW-1185">Reference proteome</keyword>
<organism evidence="15 17">
    <name type="scientific">Dracunculus medinensis</name>
    <name type="common">Guinea worm</name>
    <dbReference type="NCBI Taxonomy" id="318479"/>
    <lineage>
        <taxon>Eukaryota</taxon>
        <taxon>Metazoa</taxon>
        <taxon>Ecdysozoa</taxon>
        <taxon>Nematoda</taxon>
        <taxon>Chromadorea</taxon>
        <taxon>Rhabditida</taxon>
        <taxon>Spirurina</taxon>
        <taxon>Dracunculoidea</taxon>
        <taxon>Dracunculidae</taxon>
        <taxon>Dracunculus</taxon>
    </lineage>
</organism>
<dbReference type="Pfam" id="PF00664">
    <property type="entry name" value="ABC_membrane"/>
    <property type="match status" value="3"/>
</dbReference>
<keyword evidence="10 11" id="KW-0472">Membrane</keyword>
<gene>
    <name evidence="14" type="ORF">DME_LOCUS2194</name>
</gene>
<dbReference type="PROSITE" id="PS00211">
    <property type="entry name" value="ABC_TRANSPORTER_1"/>
    <property type="match status" value="2"/>
</dbReference>
<dbReference type="AlphaFoldDB" id="A0A158Q5S1"/>
<dbReference type="FunFam" id="3.40.50.300:FF:000074">
    <property type="entry name" value="Multidrug resistance-associated protein 5 isoform 1"/>
    <property type="match status" value="1"/>
</dbReference>
<feature type="transmembrane region" description="Helical" evidence="11">
    <location>
        <begin position="37"/>
        <end position="58"/>
    </location>
</feature>
<feature type="transmembrane region" description="Helical" evidence="11">
    <location>
        <begin position="1091"/>
        <end position="1117"/>
    </location>
</feature>
<feature type="transmembrane region" description="Helical" evidence="11">
    <location>
        <begin position="566"/>
        <end position="589"/>
    </location>
</feature>
<dbReference type="GO" id="GO:0005524">
    <property type="term" value="F:ATP binding"/>
    <property type="evidence" value="ECO:0007669"/>
    <property type="project" value="UniProtKB-KW"/>
</dbReference>
<feature type="transmembrane region" description="Helical" evidence="11">
    <location>
        <begin position="449"/>
        <end position="470"/>
    </location>
</feature>
<evidence type="ECO:0000256" key="8">
    <source>
        <dbReference type="ARBA" id="ARBA00022840"/>
    </source>
</evidence>
<accession>A0A158Q5S1</accession>
<dbReference type="InterPro" id="IPR027417">
    <property type="entry name" value="P-loop_NTPase"/>
</dbReference>
<dbReference type="FunFam" id="3.40.50.300:FF:000997">
    <property type="entry name" value="Multidrug resistance-associated protein 1"/>
    <property type="match status" value="1"/>
</dbReference>
<name>A0A158Q5S1_DRAME</name>
<dbReference type="PROSITE" id="PS50929">
    <property type="entry name" value="ABC_TM1F"/>
    <property type="match status" value="2"/>
</dbReference>